<protein>
    <submittedName>
        <fullName evidence="1">Uncharacterized protein</fullName>
    </submittedName>
</protein>
<comment type="caution">
    <text evidence="1">The sequence shown here is derived from an EMBL/GenBank/DDBJ whole genome shotgun (WGS) entry which is preliminary data.</text>
</comment>
<reference evidence="1" key="1">
    <citation type="submission" date="2019-08" db="EMBL/GenBank/DDBJ databases">
        <authorList>
            <person name="Kucharzyk K."/>
            <person name="Murdoch R.W."/>
            <person name="Higgins S."/>
            <person name="Loffler F."/>
        </authorList>
    </citation>
    <scope>NUCLEOTIDE SEQUENCE</scope>
</reference>
<gene>
    <name evidence="1" type="ORF">SDC9_164720</name>
</gene>
<accession>A0A645FSF3</accession>
<organism evidence="1">
    <name type="scientific">bioreactor metagenome</name>
    <dbReference type="NCBI Taxonomy" id="1076179"/>
    <lineage>
        <taxon>unclassified sequences</taxon>
        <taxon>metagenomes</taxon>
        <taxon>ecological metagenomes</taxon>
    </lineage>
</organism>
<evidence type="ECO:0000313" key="1">
    <source>
        <dbReference type="EMBL" id="MPN17367.1"/>
    </source>
</evidence>
<sequence length="166" mass="18736">MTGYGNKPFNKRHAGSHGIIKSNTCSGIENGRAYLGRQLSGRHFSACNCIDKLFFSALRVFGGQGYNLYIPVFLSIFRKKLDRVRLIVFHADITGFHAERFHQDPKTANDFFRPFQHSPVIGCQIGFAFRRVDDAIVDYLPARFQFHVGRKCCAAHADKAGFTGNF</sequence>
<dbReference type="EMBL" id="VSSQ01064473">
    <property type="protein sequence ID" value="MPN17367.1"/>
    <property type="molecule type" value="Genomic_DNA"/>
</dbReference>
<name>A0A645FSF3_9ZZZZ</name>
<dbReference type="AlphaFoldDB" id="A0A645FSF3"/>
<proteinExistence type="predicted"/>